<dbReference type="RefSeq" id="WP_044433189.1">
    <property type="nucleotide sequence ID" value="NZ_BJYZ01000011.1"/>
</dbReference>
<organism evidence="2 3">
    <name type="scientific">Skermanella aerolata</name>
    <dbReference type="NCBI Taxonomy" id="393310"/>
    <lineage>
        <taxon>Bacteria</taxon>
        <taxon>Pseudomonadati</taxon>
        <taxon>Pseudomonadota</taxon>
        <taxon>Alphaproteobacteria</taxon>
        <taxon>Rhodospirillales</taxon>
        <taxon>Azospirillaceae</taxon>
        <taxon>Skermanella</taxon>
    </lineage>
</organism>
<evidence type="ECO:0000313" key="3">
    <source>
        <dbReference type="Proteomes" id="UP000321523"/>
    </source>
</evidence>
<reference evidence="2 3" key="1">
    <citation type="submission" date="2019-07" db="EMBL/GenBank/DDBJ databases">
        <title>Whole genome shotgun sequence of Skermanella aerolata NBRC 106429.</title>
        <authorList>
            <person name="Hosoyama A."/>
            <person name="Uohara A."/>
            <person name="Ohji S."/>
            <person name="Ichikawa N."/>
        </authorList>
    </citation>
    <scope>NUCLEOTIDE SEQUENCE [LARGE SCALE GENOMIC DNA]</scope>
    <source>
        <strain evidence="2 3">NBRC 106429</strain>
    </source>
</reference>
<dbReference type="InterPro" id="IPR010982">
    <property type="entry name" value="Lambda_DNA-bd_dom_sf"/>
</dbReference>
<protein>
    <submittedName>
        <fullName evidence="2">Transcriptional regulator</fullName>
    </submittedName>
</protein>
<sequence>MSDEEVEANAASDPDDPNRRTFRLCQAGIAKRFGLNLKTPQDWEQGRLEPDQVARLYLKVVAHAPDAVKAALVKR</sequence>
<dbReference type="Gene3D" id="1.10.260.40">
    <property type="entry name" value="lambda repressor-like DNA-binding domains"/>
    <property type="match status" value="1"/>
</dbReference>
<name>A0A512DPY3_9PROT</name>
<keyword evidence="3" id="KW-1185">Reference proteome</keyword>
<dbReference type="OrthoDB" id="461984at2"/>
<dbReference type="EMBL" id="BJYZ01000011">
    <property type="protein sequence ID" value="GEO38542.1"/>
    <property type="molecule type" value="Genomic_DNA"/>
</dbReference>
<comment type="caution">
    <text evidence="2">The sequence shown here is derived from an EMBL/GenBank/DDBJ whole genome shotgun (WGS) entry which is preliminary data.</text>
</comment>
<accession>A0A512DPY3</accession>
<evidence type="ECO:0000256" key="1">
    <source>
        <dbReference type="SAM" id="MobiDB-lite"/>
    </source>
</evidence>
<feature type="region of interest" description="Disordered" evidence="1">
    <location>
        <begin position="1"/>
        <end position="20"/>
    </location>
</feature>
<dbReference type="GO" id="GO:0003677">
    <property type="term" value="F:DNA binding"/>
    <property type="evidence" value="ECO:0007669"/>
    <property type="project" value="InterPro"/>
</dbReference>
<proteinExistence type="predicted"/>
<dbReference type="AlphaFoldDB" id="A0A512DPY3"/>
<evidence type="ECO:0000313" key="2">
    <source>
        <dbReference type="EMBL" id="GEO38542.1"/>
    </source>
</evidence>
<gene>
    <name evidence="2" type="ORF">SAE02_26900</name>
</gene>
<dbReference type="Proteomes" id="UP000321523">
    <property type="component" value="Unassembled WGS sequence"/>
</dbReference>